<sequence length="32" mass="3759">METQVFLPPRTFPAKLISQRRSGQLRKPSLLY</sequence>
<dbReference type="Gramene" id="CDY56308">
    <property type="protein sequence ID" value="CDY56308"/>
    <property type="gene ID" value="GSBRNA2T00019424001"/>
</dbReference>
<dbReference type="PaxDb" id="3708-A0A078J2F7"/>
<name>A0A078J2F7_BRANA</name>
<accession>A0A078J2F7</accession>
<dbReference type="EMBL" id="LK033477">
    <property type="protein sequence ID" value="CDY56308.1"/>
    <property type="molecule type" value="Genomic_DNA"/>
</dbReference>
<evidence type="ECO:0000313" key="1">
    <source>
        <dbReference type="EMBL" id="CDY14711.1"/>
    </source>
</evidence>
<proteinExistence type="predicted"/>
<keyword evidence="3" id="KW-1185">Reference proteome</keyword>
<organism evidence="2 3">
    <name type="scientific">Brassica napus</name>
    <name type="common">Rape</name>
    <dbReference type="NCBI Taxonomy" id="3708"/>
    <lineage>
        <taxon>Eukaryota</taxon>
        <taxon>Viridiplantae</taxon>
        <taxon>Streptophyta</taxon>
        <taxon>Embryophyta</taxon>
        <taxon>Tracheophyta</taxon>
        <taxon>Spermatophyta</taxon>
        <taxon>Magnoliopsida</taxon>
        <taxon>eudicotyledons</taxon>
        <taxon>Gunneridae</taxon>
        <taxon>Pentapetalae</taxon>
        <taxon>rosids</taxon>
        <taxon>malvids</taxon>
        <taxon>Brassicales</taxon>
        <taxon>Brassicaceae</taxon>
        <taxon>Brassiceae</taxon>
        <taxon>Brassica</taxon>
    </lineage>
</organism>
<reference evidence="2 3" key="1">
    <citation type="journal article" date="2014" name="Science">
        <title>Plant genetics. Early allopolyploid evolution in the post-Neolithic Brassica napus oilseed genome.</title>
        <authorList>
            <person name="Chalhoub B."/>
            <person name="Denoeud F."/>
            <person name="Liu S."/>
            <person name="Parkin I.A."/>
            <person name="Tang H."/>
            <person name="Wang X."/>
            <person name="Chiquet J."/>
            <person name="Belcram H."/>
            <person name="Tong C."/>
            <person name="Samans B."/>
            <person name="Correa M."/>
            <person name="Da Silva C."/>
            <person name="Just J."/>
            <person name="Falentin C."/>
            <person name="Koh C.S."/>
            <person name="Le Clainche I."/>
            <person name="Bernard M."/>
            <person name="Bento P."/>
            <person name="Noel B."/>
            <person name="Labadie K."/>
            <person name="Alberti A."/>
            <person name="Charles M."/>
            <person name="Arnaud D."/>
            <person name="Guo H."/>
            <person name="Daviaud C."/>
            <person name="Alamery S."/>
            <person name="Jabbari K."/>
            <person name="Zhao M."/>
            <person name="Edger P.P."/>
            <person name="Chelaifa H."/>
            <person name="Tack D."/>
            <person name="Lassalle G."/>
            <person name="Mestiri I."/>
            <person name="Schnel N."/>
            <person name="Le Paslier M.C."/>
            <person name="Fan G."/>
            <person name="Renault V."/>
            <person name="Bayer P.E."/>
            <person name="Golicz A.A."/>
            <person name="Manoli S."/>
            <person name="Lee T.H."/>
            <person name="Thi V.H."/>
            <person name="Chalabi S."/>
            <person name="Hu Q."/>
            <person name="Fan C."/>
            <person name="Tollenaere R."/>
            <person name="Lu Y."/>
            <person name="Battail C."/>
            <person name="Shen J."/>
            <person name="Sidebottom C.H."/>
            <person name="Wang X."/>
            <person name="Canaguier A."/>
            <person name="Chauveau A."/>
            <person name="Berard A."/>
            <person name="Deniot G."/>
            <person name="Guan M."/>
            <person name="Liu Z."/>
            <person name="Sun F."/>
            <person name="Lim Y.P."/>
            <person name="Lyons E."/>
            <person name="Town C.D."/>
            <person name="Bancroft I."/>
            <person name="Wang X."/>
            <person name="Meng J."/>
            <person name="Ma J."/>
            <person name="Pires J.C."/>
            <person name="King G.J."/>
            <person name="Brunel D."/>
            <person name="Delourme R."/>
            <person name="Renard M."/>
            <person name="Aury J.M."/>
            <person name="Adams K.L."/>
            <person name="Batley J."/>
            <person name="Snowdon R.J."/>
            <person name="Tost J."/>
            <person name="Edwards D."/>
            <person name="Zhou Y."/>
            <person name="Hua W."/>
            <person name="Sharpe A.G."/>
            <person name="Paterson A.H."/>
            <person name="Guan C."/>
            <person name="Wincker P."/>
        </authorList>
    </citation>
    <scope>NUCLEOTIDE SEQUENCE [LARGE SCALE GENOMIC DNA]</scope>
    <source>
        <strain evidence="3">cv. Darmor-bzh</strain>
    </source>
</reference>
<evidence type="ECO:0000313" key="2">
    <source>
        <dbReference type="EMBL" id="CDY56308.1"/>
    </source>
</evidence>
<protein>
    <submittedName>
        <fullName evidence="2">BnaC04g56000D protein</fullName>
    </submittedName>
    <submittedName>
        <fullName evidence="1">BnaC05g19680D protein</fullName>
    </submittedName>
</protein>
<gene>
    <name evidence="2" type="primary">BnaC04g56000D</name>
    <name evidence="1" type="synonym">BnaC05g19680D</name>
    <name evidence="2" type="ORF">GSBRNA2T00019424001</name>
    <name evidence="1" type="ORF">GSBRNA2T00084519001</name>
</gene>
<dbReference type="Proteomes" id="UP000028999">
    <property type="component" value="Unassembled WGS sequence"/>
</dbReference>
<evidence type="ECO:0000313" key="3">
    <source>
        <dbReference type="Proteomes" id="UP000028999"/>
    </source>
</evidence>
<dbReference type="Gramene" id="CDY14711">
    <property type="protein sequence ID" value="CDY14711"/>
    <property type="gene ID" value="GSBRNA2T00084519001"/>
</dbReference>
<reference evidence="2" key="2">
    <citation type="submission" date="2014-06" db="EMBL/GenBank/DDBJ databases">
        <authorList>
            <person name="Genoscope - CEA"/>
        </authorList>
    </citation>
    <scope>NUCLEOTIDE SEQUENCE</scope>
</reference>
<dbReference type="EMBL" id="LK032046">
    <property type="protein sequence ID" value="CDY14711.1"/>
    <property type="molecule type" value="Genomic_DNA"/>
</dbReference>
<dbReference type="AlphaFoldDB" id="A0A078J2F7"/>